<dbReference type="EMBL" id="VLKT01000057">
    <property type="protein sequence ID" value="TWI24123.1"/>
    <property type="molecule type" value="Genomic_DNA"/>
</dbReference>
<evidence type="ECO:0000259" key="6">
    <source>
        <dbReference type="PROSITE" id="PS51198"/>
    </source>
</evidence>
<proteinExistence type="predicted"/>
<gene>
    <name evidence="7" type="ORF">IQ26_06347</name>
</gene>
<accession>A0A562MW43</accession>
<evidence type="ECO:0000256" key="4">
    <source>
        <dbReference type="ARBA" id="ARBA00022840"/>
    </source>
</evidence>
<evidence type="ECO:0000256" key="1">
    <source>
        <dbReference type="ARBA" id="ARBA00022741"/>
    </source>
</evidence>
<dbReference type="InterPro" id="IPR000212">
    <property type="entry name" value="DNA_helicase_UvrD/REP"/>
</dbReference>
<dbReference type="GO" id="GO:0000725">
    <property type="term" value="P:recombinational repair"/>
    <property type="evidence" value="ECO:0007669"/>
    <property type="project" value="TreeGrafter"/>
</dbReference>
<dbReference type="PROSITE" id="PS51198">
    <property type="entry name" value="UVRD_HELICASE_ATP_BIND"/>
    <property type="match status" value="1"/>
</dbReference>
<keyword evidence="4 5" id="KW-0067">ATP-binding</keyword>
<dbReference type="GO" id="GO:0005524">
    <property type="term" value="F:ATP binding"/>
    <property type="evidence" value="ECO:0007669"/>
    <property type="project" value="UniProtKB-UniRule"/>
</dbReference>
<dbReference type="GO" id="GO:0016787">
    <property type="term" value="F:hydrolase activity"/>
    <property type="evidence" value="ECO:0007669"/>
    <property type="project" value="UniProtKB-UniRule"/>
</dbReference>
<dbReference type="GO" id="GO:0043138">
    <property type="term" value="F:3'-5' DNA helicase activity"/>
    <property type="evidence" value="ECO:0007669"/>
    <property type="project" value="TreeGrafter"/>
</dbReference>
<dbReference type="AlphaFoldDB" id="A0A562MW43"/>
<dbReference type="GO" id="GO:0003677">
    <property type="term" value="F:DNA binding"/>
    <property type="evidence" value="ECO:0007669"/>
    <property type="project" value="InterPro"/>
</dbReference>
<evidence type="ECO:0000256" key="5">
    <source>
        <dbReference type="PROSITE-ProRule" id="PRU00560"/>
    </source>
</evidence>
<name>A0A562MW43_9HYPH</name>
<keyword evidence="2 5" id="KW-0378">Hydrolase</keyword>
<evidence type="ECO:0000256" key="3">
    <source>
        <dbReference type="ARBA" id="ARBA00022806"/>
    </source>
</evidence>
<dbReference type="PANTHER" id="PTHR11070">
    <property type="entry name" value="UVRD / RECB / PCRA DNA HELICASE FAMILY MEMBER"/>
    <property type="match status" value="1"/>
</dbReference>
<dbReference type="GO" id="GO:0005829">
    <property type="term" value="C:cytosol"/>
    <property type="evidence" value="ECO:0007669"/>
    <property type="project" value="TreeGrafter"/>
</dbReference>
<comment type="caution">
    <text evidence="7">The sequence shown here is derived from an EMBL/GenBank/DDBJ whole genome shotgun (WGS) entry which is preliminary data.</text>
</comment>
<feature type="binding site" evidence="5">
    <location>
        <begin position="32"/>
        <end position="39"/>
    </location>
    <ligand>
        <name>ATP</name>
        <dbReference type="ChEBI" id="CHEBI:30616"/>
    </ligand>
</feature>
<feature type="domain" description="UvrD-like helicase ATP-binding" evidence="6">
    <location>
        <begin position="11"/>
        <end position="278"/>
    </location>
</feature>
<keyword evidence="3 5" id="KW-0347">Helicase</keyword>
<keyword evidence="1 5" id="KW-0547">Nucleotide-binding</keyword>
<organism evidence="7 8">
    <name type="scientific">Mesorhizobium tianshanense</name>
    <dbReference type="NCBI Taxonomy" id="39844"/>
    <lineage>
        <taxon>Bacteria</taxon>
        <taxon>Pseudomonadati</taxon>
        <taxon>Pseudomonadota</taxon>
        <taxon>Alphaproteobacteria</taxon>
        <taxon>Hyphomicrobiales</taxon>
        <taxon>Phyllobacteriaceae</taxon>
        <taxon>Mesorhizobium</taxon>
    </lineage>
</organism>
<dbReference type="OrthoDB" id="384988at2"/>
<dbReference type="InterPro" id="IPR014016">
    <property type="entry name" value="UvrD-like_ATP-bd"/>
</dbReference>
<dbReference type="InterPro" id="IPR027417">
    <property type="entry name" value="P-loop_NTPase"/>
</dbReference>
<reference evidence="7 8" key="1">
    <citation type="journal article" date="2015" name="Stand. Genomic Sci.">
        <title>Genomic Encyclopedia of Bacterial and Archaeal Type Strains, Phase III: the genomes of soil and plant-associated and newly described type strains.</title>
        <authorList>
            <person name="Whitman W.B."/>
            <person name="Woyke T."/>
            <person name="Klenk H.P."/>
            <person name="Zhou Y."/>
            <person name="Lilburn T.G."/>
            <person name="Beck B.J."/>
            <person name="De Vos P."/>
            <person name="Vandamme P."/>
            <person name="Eisen J.A."/>
            <person name="Garrity G."/>
            <person name="Hugenholtz P."/>
            <person name="Kyrpides N.C."/>
        </authorList>
    </citation>
    <scope>NUCLEOTIDE SEQUENCE [LARGE SCALE GENOMIC DNA]</scope>
    <source>
        <strain evidence="7 8">CGMCC 1.2546</strain>
    </source>
</reference>
<keyword evidence="8" id="KW-1185">Reference proteome</keyword>
<dbReference type="SUPFAM" id="SSF52540">
    <property type="entry name" value="P-loop containing nucleoside triphosphate hydrolases"/>
    <property type="match status" value="1"/>
</dbReference>
<dbReference type="Pfam" id="PF13245">
    <property type="entry name" value="AAA_19"/>
    <property type="match status" value="1"/>
</dbReference>
<evidence type="ECO:0000313" key="8">
    <source>
        <dbReference type="Proteomes" id="UP000317122"/>
    </source>
</evidence>
<evidence type="ECO:0000256" key="2">
    <source>
        <dbReference type="ARBA" id="ARBA00022801"/>
    </source>
</evidence>
<sequence length="630" mass="69606">MTVRVNQPDTDADKELKACLDEKPIHSFIMTAGAGSGKTTSLVKALAHLAATKGPTLRQKGQRIACITYTEVAVGEIWGDVGNAPLFHVSTIHSFLWNIVRPFTNDIREWVRGRINKKIADAKERLERPKTQAATKTRLEADLVRYTEQLEAIKSIARFTYGIGSHYSEGVLGHDDILKMGPAMITDSVLMRRLVADRFPYLFVDESQDTDPAVVDSFRLIARDHDGRFCLGYFGDPMQKIYMTGVGPIEIEDNWVSITKPENFRCPRLVLDVVNRIRAEGDGLEQTRGKMVEADGQLVSVPGSARIFVLPADGARSQRLQAVRQWLSETNGDERWRDDSLDGGVKVMVLVHRMAAQNMGFPDIYAALNDNGSASLKDGLLDGSAWVLRPLLQYVLPIVRASHNGHTFAVMNLLRATAPALQADSIKPQTARQALDKLKADIDDLVALFERPNPPTTREVLTLILERDLYPIDERLKSRLVGLPLGVDAGEGSGDDAAVAAFFSCPAPQMWAYENYVMRLSPFDTHQGVKGAEFSRVLVVLDDAEANYTLFSYGKYFGVTSLSATDTANIAEGKESILDRTRRLFYVCCSRAVGDLAVVLFVPEADVQQAATNAKEFFRAEDILIAADLA</sequence>
<dbReference type="PANTHER" id="PTHR11070:SF3">
    <property type="entry name" value="DNA 3'-5' HELICASE"/>
    <property type="match status" value="1"/>
</dbReference>
<evidence type="ECO:0000313" key="7">
    <source>
        <dbReference type="EMBL" id="TWI24123.1"/>
    </source>
</evidence>
<dbReference type="Proteomes" id="UP000317122">
    <property type="component" value="Unassembled WGS sequence"/>
</dbReference>
<dbReference type="Gene3D" id="3.40.50.300">
    <property type="entry name" value="P-loop containing nucleotide triphosphate hydrolases"/>
    <property type="match status" value="1"/>
</dbReference>
<protein>
    <submittedName>
        <fullName evidence="7">DNA helicase-2/ATP-dependent DNA helicase PcrA</fullName>
    </submittedName>
</protein>
<dbReference type="RefSeq" id="WP_145722314.1">
    <property type="nucleotide sequence ID" value="NZ_BSPF01000132.1"/>
</dbReference>